<dbReference type="Proteomes" id="UP000304382">
    <property type="component" value="Unassembled WGS sequence"/>
</dbReference>
<dbReference type="RefSeq" id="WP_137683211.1">
    <property type="nucleotide sequence ID" value="NZ_BIXZ01000002.1"/>
</dbReference>
<dbReference type="SUPFAM" id="SSF102405">
    <property type="entry name" value="MCP/YpsA-like"/>
    <property type="match status" value="1"/>
</dbReference>
<dbReference type="InterPro" id="IPR041164">
    <property type="entry name" value="LDcluster4"/>
</dbReference>
<dbReference type="EMBL" id="BIXZ01000002">
    <property type="protein sequence ID" value="GCF13573.1"/>
    <property type="molecule type" value="Genomic_DNA"/>
</dbReference>
<dbReference type="InterPro" id="IPR005268">
    <property type="entry name" value="CHP00725"/>
</dbReference>
<dbReference type="Gene3D" id="3.40.50.450">
    <property type="match status" value="1"/>
</dbReference>
<evidence type="ECO:0000313" key="2">
    <source>
        <dbReference type="Proteomes" id="UP000304382"/>
    </source>
</evidence>
<reference evidence="1 2" key="1">
    <citation type="submission" date="2019-02" db="EMBL/GenBank/DDBJ databases">
        <title>Haloarcula mannanilyticum sp. nov., a mannan degrading haloarchaeon isolated from commercial salt.</title>
        <authorList>
            <person name="Enomoto S."/>
            <person name="Shimane Y."/>
            <person name="Kamekura M."/>
            <person name="Ito T."/>
            <person name="Moriya O."/>
            <person name="Ihara K."/>
            <person name="Takahashi-Ando N."/>
            <person name="Fukushima Y."/>
            <person name="Yoshida Y."/>
            <person name="Usama R."/>
            <person name="Takai K."/>
            <person name="Minegishi H."/>
        </authorList>
    </citation>
    <scope>NUCLEOTIDE SEQUENCE [LARGE SCALE GENOMIC DNA]</scope>
    <source>
        <strain evidence="1 2">MD130-1</strain>
    </source>
</reference>
<dbReference type="PANTHER" id="PTHR43393:SF3">
    <property type="entry name" value="LYSINE DECARBOXYLASE-LIKE PROTEIN"/>
    <property type="match status" value="1"/>
</dbReference>
<proteinExistence type="predicted"/>
<dbReference type="Pfam" id="PF18306">
    <property type="entry name" value="LDcluster4"/>
    <property type="match status" value="1"/>
</dbReference>
<dbReference type="AlphaFoldDB" id="A0A4C2ELS8"/>
<dbReference type="GO" id="GO:0005829">
    <property type="term" value="C:cytosol"/>
    <property type="evidence" value="ECO:0007669"/>
    <property type="project" value="TreeGrafter"/>
</dbReference>
<comment type="caution">
    <text evidence="1">The sequence shown here is derived from an EMBL/GenBank/DDBJ whole genome shotgun (WGS) entry which is preliminary data.</text>
</comment>
<accession>A0A4C2ELS8</accession>
<dbReference type="OrthoDB" id="9570at2157"/>
<dbReference type="NCBIfam" id="TIGR00725">
    <property type="entry name" value="TIGR00725 family protein"/>
    <property type="match status" value="1"/>
</dbReference>
<evidence type="ECO:0008006" key="3">
    <source>
        <dbReference type="Google" id="ProtNLM"/>
    </source>
</evidence>
<dbReference type="PANTHER" id="PTHR43393">
    <property type="entry name" value="CYTOKININ RIBOSIDE 5'-MONOPHOSPHATE PHOSPHORIBOHYDROLASE"/>
    <property type="match status" value="1"/>
</dbReference>
<evidence type="ECO:0000313" key="1">
    <source>
        <dbReference type="EMBL" id="GCF13573.1"/>
    </source>
</evidence>
<sequence>MRVSVIGGSTVADEQYRQARAVGRHLAERGHDVVCGGLSGVMEAVCRGASEADGHTIGILPGQRTTAANDYVETAIATGMGNARNVLVVMNGAAVIAVDGGTGTLSELGHALDMGRPVAGLGTHRLDSAAGGDAIEHVDTPADAVEYVESAVQ</sequence>
<protein>
    <recommendedName>
        <fullName evidence="3">TIGR00725 family protein</fullName>
    </recommendedName>
</protein>
<keyword evidence="2" id="KW-1185">Reference proteome</keyword>
<organism evidence="1 2">
    <name type="scientific">Haloarcula mannanilytica</name>
    <dbReference type="NCBI Taxonomy" id="2509225"/>
    <lineage>
        <taxon>Archaea</taxon>
        <taxon>Methanobacteriati</taxon>
        <taxon>Methanobacteriota</taxon>
        <taxon>Stenosarchaea group</taxon>
        <taxon>Halobacteria</taxon>
        <taxon>Halobacteriales</taxon>
        <taxon>Haloarculaceae</taxon>
        <taxon>Haloarcula</taxon>
    </lineage>
</organism>
<name>A0A4C2ELS8_9EURY</name>
<dbReference type="InterPro" id="IPR052341">
    <property type="entry name" value="LOG_family_nucleotidases"/>
</dbReference>
<gene>
    <name evidence="1" type="ORF">Harman_15080</name>
</gene>